<protein>
    <submittedName>
        <fullName evidence="2">Membrane protein YdbS with pleckstrin-like domain</fullName>
    </submittedName>
</protein>
<sequence length="192" mass="21546">MNAPAICVSRKHWATYTPWIFISPVAFLFLLGSIGSTTYKTLVLTIGLTILAGIVNKILSQRAVKWSLFDDKLVVESGYLPWTKSYWTFPIETIYESFYESGFLHKLLGFGTLVIRRTEGSTTSIESRVMTNASSMASDINYLVKEFRGRQNSSSNTNSGSVADELLKLGELLKQGLITEQEFNLEKRRVLG</sequence>
<evidence type="ECO:0000256" key="1">
    <source>
        <dbReference type="SAM" id="Phobius"/>
    </source>
</evidence>
<name>A0ABX0X974_9BACT</name>
<feature type="transmembrane region" description="Helical" evidence="1">
    <location>
        <begin position="16"/>
        <end position="35"/>
    </location>
</feature>
<keyword evidence="3" id="KW-1185">Reference proteome</keyword>
<evidence type="ECO:0000313" key="3">
    <source>
        <dbReference type="Proteomes" id="UP000770785"/>
    </source>
</evidence>
<dbReference type="Proteomes" id="UP000770785">
    <property type="component" value="Unassembled WGS sequence"/>
</dbReference>
<accession>A0ABX0X974</accession>
<feature type="transmembrane region" description="Helical" evidence="1">
    <location>
        <begin position="41"/>
        <end position="59"/>
    </location>
</feature>
<dbReference type="RefSeq" id="WP_168036587.1">
    <property type="nucleotide sequence ID" value="NZ_JAATJH010000002.1"/>
</dbReference>
<dbReference type="EMBL" id="JAATJH010000002">
    <property type="protein sequence ID" value="NJC25810.1"/>
    <property type="molecule type" value="Genomic_DNA"/>
</dbReference>
<reference evidence="2 3" key="1">
    <citation type="submission" date="2020-03" db="EMBL/GenBank/DDBJ databases">
        <title>Genomic Encyclopedia of Type Strains, Phase IV (KMG-IV): sequencing the most valuable type-strain genomes for metagenomic binning, comparative biology and taxonomic classification.</title>
        <authorList>
            <person name="Goeker M."/>
        </authorList>
    </citation>
    <scope>NUCLEOTIDE SEQUENCE [LARGE SCALE GENOMIC DNA]</scope>
    <source>
        <strain evidence="2 3">DSM 105096</strain>
    </source>
</reference>
<keyword evidence="1" id="KW-0812">Transmembrane</keyword>
<gene>
    <name evidence="2" type="ORF">GGR27_001309</name>
</gene>
<keyword evidence="1" id="KW-0472">Membrane</keyword>
<keyword evidence="1" id="KW-1133">Transmembrane helix</keyword>
<proteinExistence type="predicted"/>
<comment type="caution">
    <text evidence="2">The sequence shown here is derived from an EMBL/GenBank/DDBJ whole genome shotgun (WGS) entry which is preliminary data.</text>
</comment>
<evidence type="ECO:0000313" key="2">
    <source>
        <dbReference type="EMBL" id="NJC25810.1"/>
    </source>
</evidence>
<organism evidence="2 3">
    <name type="scientific">Neolewinella antarctica</name>
    <dbReference type="NCBI Taxonomy" id="442734"/>
    <lineage>
        <taxon>Bacteria</taxon>
        <taxon>Pseudomonadati</taxon>
        <taxon>Bacteroidota</taxon>
        <taxon>Saprospiria</taxon>
        <taxon>Saprospirales</taxon>
        <taxon>Lewinellaceae</taxon>
        <taxon>Neolewinella</taxon>
    </lineage>
</organism>